<evidence type="ECO:0000313" key="4">
    <source>
        <dbReference type="EnsemblPlants" id="AUR62033277-RA:cds"/>
    </source>
</evidence>
<reference evidence="4" key="1">
    <citation type="journal article" date="2017" name="Nature">
        <title>The genome of Chenopodium quinoa.</title>
        <authorList>
            <person name="Jarvis D.E."/>
            <person name="Ho Y.S."/>
            <person name="Lightfoot D.J."/>
            <person name="Schmoeckel S.M."/>
            <person name="Li B."/>
            <person name="Borm T.J.A."/>
            <person name="Ohyanagi H."/>
            <person name="Mineta K."/>
            <person name="Michell C.T."/>
            <person name="Saber N."/>
            <person name="Kharbatia N.M."/>
            <person name="Rupper R.R."/>
            <person name="Sharp A.R."/>
            <person name="Dally N."/>
            <person name="Boughton B.A."/>
            <person name="Woo Y.H."/>
            <person name="Gao G."/>
            <person name="Schijlen E.G.W.M."/>
            <person name="Guo X."/>
            <person name="Momin A.A."/>
            <person name="Negrao S."/>
            <person name="Al-Babili S."/>
            <person name="Gehring C."/>
            <person name="Roessner U."/>
            <person name="Jung C."/>
            <person name="Murphy K."/>
            <person name="Arold S.T."/>
            <person name="Gojobori T."/>
            <person name="van der Linden C.G."/>
            <person name="van Loo E.N."/>
            <person name="Jellen E.N."/>
            <person name="Maughan P.J."/>
            <person name="Tester M."/>
        </authorList>
    </citation>
    <scope>NUCLEOTIDE SEQUENCE [LARGE SCALE GENOMIC DNA]</scope>
    <source>
        <strain evidence="4">cv. PI 614886</strain>
    </source>
</reference>
<evidence type="ECO:0000256" key="2">
    <source>
        <dbReference type="ARBA" id="ARBA00022912"/>
    </source>
</evidence>
<sequence length="240" mass="27227">MTTQKEDDLVVNDIEKWNLKKTQKKIIIKIDAKKVLIGAGARIFFYPTLLYNVLRYKIESDFRWWDQVDQAHEMEHLIVPIRDYLYAPSFDDINRAVDFIHHNAACGRATYVHCKAGRGRSTTVALCYMVKYKQMTPSTAMEVIRAKRPRVLLTSMQAKAVQQYYSTCFPDTGHSPSSNEVLVTLADLEGYKETSDDTSRTKEVFIPKAVATSLSSLLSSLTIACSCVSIRTQQPKQTAC</sequence>
<keyword evidence="5" id="KW-1185">Reference proteome</keyword>
<dbReference type="Gene3D" id="3.90.190.10">
    <property type="entry name" value="Protein tyrosine phosphatase superfamily"/>
    <property type="match status" value="1"/>
</dbReference>
<proteinExistence type="predicted"/>
<evidence type="ECO:0000313" key="5">
    <source>
        <dbReference type="Proteomes" id="UP000596660"/>
    </source>
</evidence>
<dbReference type="Pfam" id="PF00782">
    <property type="entry name" value="DSPc"/>
    <property type="match status" value="1"/>
</dbReference>
<dbReference type="Proteomes" id="UP000596660">
    <property type="component" value="Unplaced"/>
</dbReference>
<dbReference type="InterPro" id="IPR000387">
    <property type="entry name" value="Tyr_Pase_dom"/>
</dbReference>
<dbReference type="EnsemblPlants" id="AUR62033277-RA">
    <property type="protein sequence ID" value="AUR62033277-RA:cds"/>
    <property type="gene ID" value="AUR62033277"/>
</dbReference>
<organism evidence="4 5">
    <name type="scientific">Chenopodium quinoa</name>
    <name type="common">Quinoa</name>
    <dbReference type="NCBI Taxonomy" id="63459"/>
    <lineage>
        <taxon>Eukaryota</taxon>
        <taxon>Viridiplantae</taxon>
        <taxon>Streptophyta</taxon>
        <taxon>Embryophyta</taxon>
        <taxon>Tracheophyta</taxon>
        <taxon>Spermatophyta</taxon>
        <taxon>Magnoliopsida</taxon>
        <taxon>eudicotyledons</taxon>
        <taxon>Gunneridae</taxon>
        <taxon>Pentapetalae</taxon>
        <taxon>Caryophyllales</taxon>
        <taxon>Chenopodiaceae</taxon>
        <taxon>Chenopodioideae</taxon>
        <taxon>Atripliceae</taxon>
        <taxon>Chenopodium</taxon>
    </lineage>
</organism>
<dbReference type="InterPro" id="IPR000340">
    <property type="entry name" value="Dual-sp_phosphatase_cat-dom"/>
</dbReference>
<keyword evidence="1" id="KW-0378">Hydrolase</keyword>
<dbReference type="GO" id="GO:0004721">
    <property type="term" value="F:phosphoprotein phosphatase activity"/>
    <property type="evidence" value="ECO:0007669"/>
    <property type="project" value="UniProtKB-KW"/>
</dbReference>
<dbReference type="FunFam" id="3.90.190.10:FF:000157">
    <property type="entry name" value="Protein-tyrosine phosphatase"/>
    <property type="match status" value="1"/>
</dbReference>
<dbReference type="GO" id="GO:0048364">
    <property type="term" value="P:root development"/>
    <property type="evidence" value="ECO:0007669"/>
    <property type="project" value="EnsemblPlants"/>
</dbReference>
<dbReference type="InterPro" id="IPR020422">
    <property type="entry name" value="TYR_PHOSPHATASE_DUAL_dom"/>
</dbReference>
<evidence type="ECO:0000259" key="3">
    <source>
        <dbReference type="PROSITE" id="PS50056"/>
    </source>
</evidence>
<dbReference type="PROSITE" id="PS50056">
    <property type="entry name" value="TYR_PHOSPHATASE_2"/>
    <property type="match status" value="1"/>
</dbReference>
<protein>
    <recommendedName>
        <fullName evidence="3">Tyrosine specific protein phosphatases domain-containing protein</fullName>
    </recommendedName>
</protein>
<dbReference type="PANTHER" id="PTHR46274:SF6">
    <property type="entry name" value="TYR_PHOSPHATASE_2 DOMAIN-CONTAINING PROTEIN"/>
    <property type="match status" value="1"/>
</dbReference>
<dbReference type="GO" id="GO:0008962">
    <property type="term" value="F:phosphatidylglycerophosphatase activity"/>
    <property type="evidence" value="ECO:0007669"/>
    <property type="project" value="EnsemblPlants"/>
</dbReference>
<dbReference type="Gramene" id="AUR62033277-RA">
    <property type="protein sequence ID" value="AUR62033277-RA:cds"/>
    <property type="gene ID" value="AUR62033277"/>
</dbReference>
<keyword evidence="2" id="KW-0904">Protein phosphatase</keyword>
<dbReference type="PROSITE" id="PS00383">
    <property type="entry name" value="TYR_PHOSPHATASE_1"/>
    <property type="match status" value="1"/>
</dbReference>
<dbReference type="SMART" id="SM00195">
    <property type="entry name" value="DSPc"/>
    <property type="match status" value="1"/>
</dbReference>
<name>A0A803MPS6_CHEQI</name>
<accession>A0A803MPS6</accession>
<feature type="domain" description="Tyrosine specific protein phosphatases" evidence="3">
    <location>
        <begin position="91"/>
        <end position="159"/>
    </location>
</feature>
<dbReference type="InterPro" id="IPR016130">
    <property type="entry name" value="Tyr_Pase_AS"/>
</dbReference>
<evidence type="ECO:0000256" key="1">
    <source>
        <dbReference type="ARBA" id="ARBA00022801"/>
    </source>
</evidence>
<dbReference type="InterPro" id="IPR029021">
    <property type="entry name" value="Prot-tyrosine_phosphatase-like"/>
</dbReference>
<dbReference type="PANTHER" id="PTHR46274">
    <property type="entry name" value="PHOSPHATIDYLINOSITOL PHOSPHATASE"/>
    <property type="match status" value="1"/>
</dbReference>
<reference evidence="4" key="2">
    <citation type="submission" date="2021-03" db="UniProtKB">
        <authorList>
            <consortium name="EnsemblPlants"/>
        </authorList>
    </citation>
    <scope>IDENTIFICATION</scope>
</reference>
<dbReference type="SUPFAM" id="SSF52799">
    <property type="entry name" value="(Phosphotyrosine protein) phosphatases II"/>
    <property type="match status" value="1"/>
</dbReference>
<dbReference type="AlphaFoldDB" id="A0A803MPS6"/>